<sequence length="919" mass="100154">MAQSPLPRHHPTQPATKNRSAASHRPPRKSKNQKTRLFDPVSVSFTRFSVKKKTTKPDKNFPFARFLRSSSIPFCRSHQPIFKISHIDLPLSQFSFSPVSQRYVSVAFCLTRTGPLQSDFDSEIDFFPQTMNHNEVNQFAPLNGLNAGEFEFQESPLAPSQPPIENGDSCRLFFEPTAPSHMEFSQTPYYHAQLPNYGNAVTGAHPTQTMAPGGQPSLAIQQRVGSHIVNGPLAVQSGVNGSIPGQSGVHGRLAMQPGVNGAIAVQSGLNGRLPMLSGVNGPLPVQSGRWYPPGLGGGDPSASSRSPPSHQAARPIANTGVKAAKSPGGSKAAGVVSTSPIRELHFKYRVFAHSVIYEIEKANSAKVASNNLSKATKKIISTNDVKWTASLEDYTWEEFVPAAFNMLGRHRLYLDKHLYCLFDENELKFQFILFRHTKYGGVSEFFVKNNETYDEFAAAVRASPDKKVTISISMVDPSKVIKDNDLTKDGDAELELLYAPEKQKVAKAKMHARLAMNPKADMDAVRDGSRVEELAANIIAKYGCNAETMRIKDPKDPHKSIAIHSQGLRSWSCAWVAGAPGVDIDTPPSTREFVSEDKRVYTLAEEAVRRGGRRAPKTPDPFDLLSIKTPSNQGPRFGPARVSTSGRIMAPRLLPNAPSKTHSAPPKCPVRSTTTTPRKSASSLSTTASPASAFWLSPEPPETRPTSPNDFPEDAVDELSTTAAGDSDTGEEESAIVMRRLSPKIEVLLSRADHMGVHRLPARKAMRSPCDSSISDSVSRLNFGGSRAIGRLTSRSPTRKRPGSTAPSLGATTRSKSPRPATHLRPIMDSPASEKFPLNDLGLAMTLDEFVDHCNLGPHAASVARGFIQLNHISHWDFFYCDATKKNLQQLLFPYAIACDLLKGAQGLEATHVKTAALE</sequence>
<name>A0ACC0DQG4_9BASI</name>
<organism evidence="1 2">
    <name type="scientific">Puccinia striiformis f. sp. tritici</name>
    <dbReference type="NCBI Taxonomy" id="168172"/>
    <lineage>
        <taxon>Eukaryota</taxon>
        <taxon>Fungi</taxon>
        <taxon>Dikarya</taxon>
        <taxon>Basidiomycota</taxon>
        <taxon>Pucciniomycotina</taxon>
        <taxon>Pucciniomycetes</taxon>
        <taxon>Pucciniales</taxon>
        <taxon>Pucciniaceae</taxon>
        <taxon>Puccinia</taxon>
    </lineage>
</organism>
<reference evidence="1 2" key="3">
    <citation type="journal article" date="2022" name="Microbiol. Spectr.">
        <title>Folding features and dynamics of 3D genome architecture in plant fungal pathogens.</title>
        <authorList>
            <person name="Xia C."/>
        </authorList>
    </citation>
    <scope>NUCLEOTIDE SEQUENCE [LARGE SCALE GENOMIC DNA]</scope>
    <source>
        <strain evidence="1 2">93-210</strain>
    </source>
</reference>
<reference evidence="2" key="2">
    <citation type="journal article" date="2018" name="Mol. Plant Microbe Interact.">
        <title>Genome sequence resources for the wheat stripe rust pathogen (Puccinia striiformis f. sp. tritici) and the barley stripe rust pathogen (Puccinia striiformis f. sp. hordei).</title>
        <authorList>
            <person name="Xia C."/>
            <person name="Wang M."/>
            <person name="Yin C."/>
            <person name="Cornejo O.E."/>
            <person name="Hulbert S.H."/>
            <person name="Chen X."/>
        </authorList>
    </citation>
    <scope>NUCLEOTIDE SEQUENCE [LARGE SCALE GENOMIC DNA]</scope>
    <source>
        <strain evidence="2">93-210</strain>
    </source>
</reference>
<evidence type="ECO:0000313" key="2">
    <source>
        <dbReference type="Proteomes" id="UP001060170"/>
    </source>
</evidence>
<comment type="caution">
    <text evidence="1">The sequence shown here is derived from an EMBL/GenBank/DDBJ whole genome shotgun (WGS) entry which is preliminary data.</text>
</comment>
<keyword evidence="2" id="KW-1185">Reference proteome</keyword>
<gene>
    <name evidence="1" type="ORF">MJO28_015927</name>
</gene>
<dbReference type="EMBL" id="CM045881">
    <property type="protein sequence ID" value="KAI7937028.1"/>
    <property type="molecule type" value="Genomic_DNA"/>
</dbReference>
<evidence type="ECO:0000313" key="1">
    <source>
        <dbReference type="EMBL" id="KAI7937028.1"/>
    </source>
</evidence>
<proteinExistence type="predicted"/>
<reference evidence="2" key="1">
    <citation type="journal article" date="2018" name="BMC Genomics">
        <title>Genomic insights into host adaptation between the wheat stripe rust pathogen (Puccinia striiformis f. sp. tritici) and the barley stripe rust pathogen (Puccinia striiformis f. sp. hordei).</title>
        <authorList>
            <person name="Xia C."/>
            <person name="Wang M."/>
            <person name="Yin C."/>
            <person name="Cornejo O.E."/>
            <person name="Hulbert S.H."/>
            <person name="Chen X."/>
        </authorList>
    </citation>
    <scope>NUCLEOTIDE SEQUENCE [LARGE SCALE GENOMIC DNA]</scope>
    <source>
        <strain evidence="2">93-210</strain>
    </source>
</reference>
<protein>
    <submittedName>
        <fullName evidence="1">Uncharacterized protein</fullName>
    </submittedName>
</protein>
<dbReference type="Proteomes" id="UP001060170">
    <property type="component" value="Chromosome 17"/>
</dbReference>
<accession>A0ACC0DQG4</accession>